<dbReference type="Pfam" id="PF00675">
    <property type="entry name" value="Peptidase_M16"/>
    <property type="match status" value="1"/>
</dbReference>
<organism evidence="4 5">
    <name type="scientific">Candidatus Daviesbacteria bacterium GW2011_GWB1_41_5</name>
    <dbReference type="NCBI Taxonomy" id="1618429"/>
    <lineage>
        <taxon>Bacteria</taxon>
        <taxon>Candidatus Daviesiibacteriota</taxon>
    </lineage>
</organism>
<sequence length="441" mass="49658">MGYKKYCVYLQEYTKIIKNMKKNLGKFSVAFHKKELKNGVNLFLFERKGMPIYLRATFFAGSRFDSVSGTAHFLEHMLVAGTKKFPTKNLIADYIQKIGGDFGASTDSDLLRFDIEIPEAEDIDIGIEVISECLTNSLFNDQTIETERGAIISELRSKKNNPREYIAEVRKRLALQGTPVARSTLGDEPSIGSITKSAIVDYQQQFINSGKLCFIASGDIASDVLANKLDTINIEPGEKFIIGDRLPIIKNNNIDIEYYEGVDHLQVALVCRTSPKDYVELCALTLLNNILAVGRGSRLITKLRYENGLVYSVGSNVFNTIDWGTLRVSFSCDKDKLEKIKALIFKEFSDLRQNNVTSEELENTKSKISKGSIRPLQTSEAWVDFHENDALFSPSDFHTAEDYINTINKLTLVDIKKVIGKHLLEENFYIAICGDYKSNTP</sequence>
<dbReference type="InterPro" id="IPR011249">
    <property type="entry name" value="Metalloenz_LuxS/M16"/>
</dbReference>
<dbReference type="SUPFAM" id="SSF63411">
    <property type="entry name" value="LuxS/MPP-like metallohydrolase"/>
    <property type="match status" value="2"/>
</dbReference>
<protein>
    <recommendedName>
        <fullName evidence="6">Peptidase M16 domain protein</fullName>
    </recommendedName>
</protein>
<dbReference type="Pfam" id="PF05193">
    <property type="entry name" value="Peptidase_M16_C"/>
    <property type="match status" value="1"/>
</dbReference>
<feature type="domain" description="Peptidase M16 N-terminal" evidence="2">
    <location>
        <begin position="60"/>
        <end position="187"/>
    </location>
</feature>
<name>A0A0G0WEK5_9BACT</name>
<dbReference type="InterPro" id="IPR050361">
    <property type="entry name" value="MPP/UQCRC_Complex"/>
</dbReference>
<comment type="caution">
    <text evidence="4">The sequence shown here is derived from an EMBL/GenBank/DDBJ whole genome shotgun (WGS) entry which is preliminary data.</text>
</comment>
<accession>A0A0G0WEK5</accession>
<dbReference type="PANTHER" id="PTHR11851">
    <property type="entry name" value="METALLOPROTEASE"/>
    <property type="match status" value="1"/>
</dbReference>
<dbReference type="InterPro" id="IPR011765">
    <property type="entry name" value="Pept_M16_N"/>
</dbReference>
<proteinExistence type="inferred from homology"/>
<gene>
    <name evidence="4" type="ORF">UU67_C0073G0005</name>
</gene>
<reference evidence="4 5" key="1">
    <citation type="journal article" date="2015" name="Nature">
        <title>rRNA introns, odd ribosomes, and small enigmatic genomes across a large radiation of phyla.</title>
        <authorList>
            <person name="Brown C.T."/>
            <person name="Hug L.A."/>
            <person name="Thomas B.C."/>
            <person name="Sharon I."/>
            <person name="Castelle C.J."/>
            <person name="Singh A."/>
            <person name="Wilkins M.J."/>
            <person name="Williams K.H."/>
            <person name="Banfield J.F."/>
        </authorList>
    </citation>
    <scope>NUCLEOTIDE SEQUENCE [LARGE SCALE GENOMIC DNA]</scope>
</reference>
<dbReference type="PANTHER" id="PTHR11851:SF49">
    <property type="entry name" value="MITOCHONDRIAL-PROCESSING PEPTIDASE SUBUNIT ALPHA"/>
    <property type="match status" value="1"/>
</dbReference>
<dbReference type="Gene3D" id="3.30.830.10">
    <property type="entry name" value="Metalloenzyme, LuxS/M16 peptidase-like"/>
    <property type="match status" value="2"/>
</dbReference>
<evidence type="ECO:0000313" key="5">
    <source>
        <dbReference type="Proteomes" id="UP000034753"/>
    </source>
</evidence>
<evidence type="ECO:0000259" key="3">
    <source>
        <dbReference type="Pfam" id="PF05193"/>
    </source>
</evidence>
<evidence type="ECO:0008006" key="6">
    <source>
        <dbReference type="Google" id="ProtNLM"/>
    </source>
</evidence>
<evidence type="ECO:0000259" key="2">
    <source>
        <dbReference type="Pfam" id="PF00675"/>
    </source>
</evidence>
<dbReference type="GO" id="GO:0046872">
    <property type="term" value="F:metal ion binding"/>
    <property type="evidence" value="ECO:0007669"/>
    <property type="project" value="InterPro"/>
</dbReference>
<dbReference type="Proteomes" id="UP000034753">
    <property type="component" value="Unassembled WGS sequence"/>
</dbReference>
<feature type="domain" description="Peptidase M16 C-terminal" evidence="3">
    <location>
        <begin position="193"/>
        <end position="367"/>
    </location>
</feature>
<dbReference type="AlphaFoldDB" id="A0A0G0WEK5"/>
<comment type="similarity">
    <text evidence="1">Belongs to the peptidase M16 family.</text>
</comment>
<dbReference type="EMBL" id="LCBN01000073">
    <property type="protein sequence ID" value="KKS11434.1"/>
    <property type="molecule type" value="Genomic_DNA"/>
</dbReference>
<evidence type="ECO:0000313" key="4">
    <source>
        <dbReference type="EMBL" id="KKS11434.1"/>
    </source>
</evidence>
<evidence type="ECO:0000256" key="1">
    <source>
        <dbReference type="ARBA" id="ARBA00007261"/>
    </source>
</evidence>
<dbReference type="InterPro" id="IPR007863">
    <property type="entry name" value="Peptidase_M16_C"/>
</dbReference>